<evidence type="ECO:0000313" key="4">
    <source>
        <dbReference type="Proteomes" id="UP001164459"/>
    </source>
</evidence>
<dbReference type="Gene3D" id="2.160.20.10">
    <property type="entry name" value="Single-stranded right-handed beta-helix, Pectin lyase-like"/>
    <property type="match status" value="1"/>
</dbReference>
<dbReference type="InterPro" id="IPR039513">
    <property type="entry name" value="PL-6"/>
</dbReference>
<dbReference type="Pfam" id="PF14592">
    <property type="entry name" value="Chondroitinas_B"/>
    <property type="match status" value="1"/>
</dbReference>
<gene>
    <name evidence="3" type="ORF">O0S08_05530</name>
</gene>
<feature type="chain" id="PRO_5046289799" evidence="2">
    <location>
        <begin position="24"/>
        <end position="526"/>
    </location>
</feature>
<feature type="region of interest" description="Disordered" evidence="1">
    <location>
        <begin position="394"/>
        <end position="509"/>
    </location>
</feature>
<feature type="compositionally biased region" description="Low complexity" evidence="1">
    <location>
        <begin position="431"/>
        <end position="474"/>
    </location>
</feature>
<protein>
    <submittedName>
        <fullName evidence="3">MYXO-CTERM sorting domain-containing protein</fullName>
    </submittedName>
</protein>
<keyword evidence="2" id="KW-0732">Signal</keyword>
<feature type="signal peptide" evidence="2">
    <location>
        <begin position="1"/>
        <end position="23"/>
    </location>
</feature>
<reference evidence="3" key="1">
    <citation type="submission" date="2022-11" db="EMBL/GenBank/DDBJ databases">
        <title>Minimal conservation of predation-associated metabolite biosynthetic gene clusters underscores biosynthetic potential of Myxococcota including descriptions for ten novel species: Archangium lansinium sp. nov., Myxococcus landrumus sp. nov., Nannocystis bai.</title>
        <authorList>
            <person name="Ahearne A."/>
            <person name="Stevens C."/>
            <person name="Dowd S."/>
        </authorList>
    </citation>
    <scope>NUCLEOTIDE SEQUENCE</scope>
    <source>
        <strain evidence="3">Fl3</strain>
    </source>
</reference>
<dbReference type="NCBIfam" id="TIGR03901">
    <property type="entry name" value="MYXO-CTERM"/>
    <property type="match status" value="1"/>
</dbReference>
<dbReference type="EMBL" id="CP114040">
    <property type="protein sequence ID" value="WAS95604.1"/>
    <property type="molecule type" value="Genomic_DNA"/>
</dbReference>
<name>A0ABY7H9D6_9BACT</name>
<feature type="compositionally biased region" description="Gly residues" evidence="1">
    <location>
        <begin position="404"/>
        <end position="417"/>
    </location>
</feature>
<accession>A0ABY7H9D6</accession>
<dbReference type="SUPFAM" id="SSF51126">
    <property type="entry name" value="Pectin lyase-like"/>
    <property type="match status" value="1"/>
</dbReference>
<keyword evidence="4" id="KW-1185">Reference proteome</keyword>
<proteinExistence type="predicted"/>
<evidence type="ECO:0000256" key="2">
    <source>
        <dbReference type="SAM" id="SignalP"/>
    </source>
</evidence>
<dbReference type="InterPro" id="IPR012334">
    <property type="entry name" value="Pectin_lyas_fold"/>
</dbReference>
<dbReference type="Proteomes" id="UP001164459">
    <property type="component" value="Chromosome"/>
</dbReference>
<dbReference type="RefSeq" id="WP_269037948.1">
    <property type="nucleotide sequence ID" value="NZ_CP114040.1"/>
</dbReference>
<evidence type="ECO:0000313" key="3">
    <source>
        <dbReference type="EMBL" id="WAS95604.1"/>
    </source>
</evidence>
<sequence>MHRLRLVVSSLLVTALAGTTARAADVPVADVDALLQAIAAAQPGDTIVLAAGEYEVHQSKIACEAAGTADAPIVVRAAEPGAAKLRFDAVEGFHVRAPFWRFEGLDIEGICAADSDCEHAFHVTGAASGTHIVGNRLHGFNAMIKGNGEPIGPNMAYEHPDDVVVEYNEFFNEAPRDTGNPVTPIDVVGGQRWIVRGNFIHDHAKGGGDGISYAAFLKGHSKDGLIERNLVVCELLHSGQVRLGLSLGGGGSGPDMICEDGACKPEHERGIVRNNLILNCPADVGIYVNAGADSKILNNTLYNTGGVDMRFAETTGVVHNNLMNGKIRDRDGAVTDKQNNLVEATLEQFAAWFADPAAQDFTLVDGAAFVDLGLAVPEVTDDYCGNDRNDGAPDIGAIEYDGEGCNGGLPVPGGSGGETTTTGDPTGGDPTGDPTTGGDTSGDPGEPTGGPTTANPSGTSGETSSGEPTGGATTQPGTDGGSATAGDTSPGVDDDSGCGCRSDAPASGPLALLALAGLLRRRRRHS</sequence>
<dbReference type="InterPro" id="IPR011050">
    <property type="entry name" value="Pectin_lyase_fold/virulence"/>
</dbReference>
<dbReference type="InterPro" id="IPR017756">
    <property type="entry name" value="TM_Gly-Cys-Arg_CS"/>
</dbReference>
<dbReference type="NCBIfam" id="TIGR03382">
    <property type="entry name" value="GC_trans_RRR"/>
    <property type="match status" value="1"/>
</dbReference>
<evidence type="ECO:0000256" key="1">
    <source>
        <dbReference type="SAM" id="MobiDB-lite"/>
    </source>
</evidence>
<dbReference type="InterPro" id="IPR024038">
    <property type="entry name" value="MYXO-CTERM"/>
</dbReference>
<organism evidence="3 4">
    <name type="scientific">Nannocystis punicea</name>
    <dbReference type="NCBI Taxonomy" id="2995304"/>
    <lineage>
        <taxon>Bacteria</taxon>
        <taxon>Pseudomonadati</taxon>
        <taxon>Myxococcota</taxon>
        <taxon>Polyangia</taxon>
        <taxon>Nannocystales</taxon>
        <taxon>Nannocystaceae</taxon>
        <taxon>Nannocystis</taxon>
    </lineage>
</organism>